<dbReference type="Gene3D" id="1.20.120.450">
    <property type="entry name" value="dinb family like domain"/>
    <property type="match status" value="1"/>
</dbReference>
<dbReference type="InterPro" id="IPR034660">
    <property type="entry name" value="DinB/YfiT-like"/>
</dbReference>
<evidence type="ECO:0000313" key="2">
    <source>
        <dbReference type="EMBL" id="PZF73147.1"/>
    </source>
</evidence>
<name>A0A2W2BB74_9BACT</name>
<dbReference type="AlphaFoldDB" id="A0A2W2BB74"/>
<dbReference type="SUPFAM" id="SSF109854">
    <property type="entry name" value="DinB/YfiT-like putative metalloenzymes"/>
    <property type="match status" value="1"/>
</dbReference>
<feature type="domain" description="DinB-like" evidence="1">
    <location>
        <begin position="40"/>
        <end position="170"/>
    </location>
</feature>
<organism evidence="2 3">
    <name type="scientific">Taibaiella soli</name>
    <dbReference type="NCBI Taxonomy" id="1649169"/>
    <lineage>
        <taxon>Bacteria</taxon>
        <taxon>Pseudomonadati</taxon>
        <taxon>Bacteroidota</taxon>
        <taxon>Chitinophagia</taxon>
        <taxon>Chitinophagales</taxon>
        <taxon>Chitinophagaceae</taxon>
        <taxon>Taibaiella</taxon>
    </lineage>
</organism>
<evidence type="ECO:0000259" key="1">
    <source>
        <dbReference type="Pfam" id="PF12867"/>
    </source>
</evidence>
<dbReference type="Proteomes" id="UP000248745">
    <property type="component" value="Unassembled WGS sequence"/>
</dbReference>
<evidence type="ECO:0000313" key="3">
    <source>
        <dbReference type="Proteomes" id="UP000248745"/>
    </source>
</evidence>
<accession>A0A2W2BB74</accession>
<keyword evidence="2" id="KW-0378">Hydrolase</keyword>
<dbReference type="GO" id="GO:0016787">
    <property type="term" value="F:hydrolase activity"/>
    <property type="evidence" value="ECO:0007669"/>
    <property type="project" value="UniProtKB-KW"/>
</dbReference>
<dbReference type="EMBL" id="QKTW01000015">
    <property type="protein sequence ID" value="PZF73147.1"/>
    <property type="molecule type" value="Genomic_DNA"/>
</dbReference>
<dbReference type="OrthoDB" id="9796039at2"/>
<gene>
    <name evidence="2" type="ORF">DN068_09755</name>
</gene>
<dbReference type="InterPro" id="IPR024775">
    <property type="entry name" value="DinB-like"/>
</dbReference>
<dbReference type="Pfam" id="PF12867">
    <property type="entry name" value="DinB_2"/>
    <property type="match status" value="1"/>
</dbReference>
<proteinExistence type="predicted"/>
<keyword evidence="3" id="KW-1185">Reference proteome</keyword>
<dbReference type="NCBIfam" id="NF009807">
    <property type="entry name" value="PRK13291.1"/>
    <property type="match status" value="1"/>
</dbReference>
<protein>
    <submittedName>
        <fullName evidence="2">Putative metal-dependent hydrolase</fullName>
    </submittedName>
</protein>
<reference evidence="2 3" key="1">
    <citation type="submission" date="2018-06" db="EMBL/GenBank/DDBJ databases">
        <title>Mucibacter soli gen. nov., sp. nov., a new member of the family Chitinophagaceae producing mucin.</title>
        <authorList>
            <person name="Kim M.-K."/>
            <person name="Park S."/>
            <person name="Kim T.-S."/>
            <person name="Joung Y."/>
            <person name="Han J.-H."/>
            <person name="Kim S.B."/>
        </authorList>
    </citation>
    <scope>NUCLEOTIDE SEQUENCE [LARGE SCALE GENOMIC DNA]</scope>
    <source>
        <strain evidence="2 3">R1-15</strain>
    </source>
</reference>
<dbReference type="RefSeq" id="WP_110998724.1">
    <property type="nucleotide sequence ID" value="NZ_QKTW01000015.1"/>
</dbReference>
<sequence>MEENLSQLQYPIGIYTAPDNYDEKQLNFWISAIEALPKWLDYCIENLDEAQLKQPYRLGGWNSIQIIHHLADSHANAYIRLKLALTEENPVIKPYDQDLWAELQDIYRVPVNVSITLLHALHLRWVAVLKNLKEDDWKRSFFHLEQNKLVPIWEMTSQYAWHGRHHMEQIRQMRERNNW</sequence>
<comment type="caution">
    <text evidence="2">The sequence shown here is derived from an EMBL/GenBank/DDBJ whole genome shotgun (WGS) entry which is preliminary data.</text>
</comment>